<comment type="caution">
    <text evidence="1">The sequence shown here is derived from an EMBL/GenBank/DDBJ whole genome shotgun (WGS) entry which is preliminary data.</text>
</comment>
<name>A0ABC8RX20_9AQUA</name>
<gene>
    <name evidence="1" type="ORF">ILEXP_LOCUS17570</name>
</gene>
<reference evidence="1 2" key="1">
    <citation type="submission" date="2024-02" db="EMBL/GenBank/DDBJ databases">
        <authorList>
            <person name="Vignale AGUSTIN F."/>
            <person name="Sosa J E."/>
            <person name="Modenutti C."/>
        </authorList>
    </citation>
    <scope>NUCLEOTIDE SEQUENCE [LARGE SCALE GENOMIC DNA]</scope>
</reference>
<organism evidence="1 2">
    <name type="scientific">Ilex paraguariensis</name>
    <name type="common">yerba mate</name>
    <dbReference type="NCBI Taxonomy" id="185542"/>
    <lineage>
        <taxon>Eukaryota</taxon>
        <taxon>Viridiplantae</taxon>
        <taxon>Streptophyta</taxon>
        <taxon>Embryophyta</taxon>
        <taxon>Tracheophyta</taxon>
        <taxon>Spermatophyta</taxon>
        <taxon>Magnoliopsida</taxon>
        <taxon>eudicotyledons</taxon>
        <taxon>Gunneridae</taxon>
        <taxon>Pentapetalae</taxon>
        <taxon>asterids</taxon>
        <taxon>campanulids</taxon>
        <taxon>Aquifoliales</taxon>
        <taxon>Aquifoliaceae</taxon>
        <taxon>Ilex</taxon>
    </lineage>
</organism>
<evidence type="ECO:0000313" key="1">
    <source>
        <dbReference type="EMBL" id="CAK9149523.1"/>
    </source>
</evidence>
<accession>A0ABC8RX20</accession>
<dbReference type="AlphaFoldDB" id="A0ABC8RX20"/>
<dbReference type="EMBL" id="CAUOFW020001889">
    <property type="protein sequence ID" value="CAK9149523.1"/>
    <property type="molecule type" value="Genomic_DNA"/>
</dbReference>
<dbReference type="Proteomes" id="UP001642360">
    <property type="component" value="Unassembled WGS sequence"/>
</dbReference>
<proteinExistence type="predicted"/>
<protein>
    <submittedName>
        <fullName evidence="1">Uncharacterized protein</fullName>
    </submittedName>
</protein>
<sequence length="94" mass="10380">MQGCLMHSGGCKLSIDAKSVNNTMPCYSESESMVTSEEEDMENRGVKRCSWISANSSSTTISTVSQNEARFMEFLHHAGEYITAERNGVYADSK</sequence>
<keyword evidence="2" id="KW-1185">Reference proteome</keyword>
<evidence type="ECO:0000313" key="2">
    <source>
        <dbReference type="Proteomes" id="UP001642360"/>
    </source>
</evidence>